<gene>
    <name evidence="2" type="ORF">AFULGI_00024130</name>
</gene>
<dbReference type="Proteomes" id="UP000028501">
    <property type="component" value="Chromosome"/>
</dbReference>
<dbReference type="InterPro" id="IPR036390">
    <property type="entry name" value="WH_DNA-bd_sf"/>
</dbReference>
<reference evidence="2 3" key="1">
    <citation type="submission" date="2013-07" db="EMBL/GenBank/DDBJ databases">
        <title>Genome of Archaeoglobus fulgidus.</title>
        <authorList>
            <person name="Fiebig A."/>
            <person name="Birkeland N.-K."/>
        </authorList>
    </citation>
    <scope>NUCLEOTIDE SEQUENCE [LARGE SCALE GENOMIC DNA]</scope>
    <source>
        <strain evidence="2 3">DSM 8774</strain>
    </source>
</reference>
<dbReference type="AlphaFoldDB" id="A0A075WFH8"/>
<dbReference type="InterPro" id="IPR002831">
    <property type="entry name" value="Tscrpt_reg_TrmB_N"/>
</dbReference>
<evidence type="ECO:0000313" key="3">
    <source>
        <dbReference type="Proteomes" id="UP000028501"/>
    </source>
</evidence>
<sequence length="129" mass="14480">MRSLKEMVSTLNCGNLLECVLGLTPADVMVYEALLRGKERVDEISECVGRGESAVYKSLQRLLLAGMAYRVKMPLDGGGYYFIYKPAPREKVVEEVEKVLTALVERVRKALEEFTDDSGTRMSGVWNLQ</sequence>
<proteinExistence type="predicted"/>
<dbReference type="InterPro" id="IPR036388">
    <property type="entry name" value="WH-like_DNA-bd_sf"/>
</dbReference>
<dbReference type="GeneID" id="24795890"/>
<protein>
    <submittedName>
        <fullName evidence="2">Putative transcriptional regulator</fullName>
    </submittedName>
</protein>
<dbReference type="KEGG" id="afg:AFULGI_00024130"/>
<feature type="domain" description="Transcription regulator TrmB N-terminal" evidence="1">
    <location>
        <begin position="17"/>
        <end position="89"/>
    </location>
</feature>
<organism evidence="2 3">
    <name type="scientific">Archaeoglobus fulgidus DSM 8774</name>
    <dbReference type="NCBI Taxonomy" id="1344584"/>
    <lineage>
        <taxon>Archaea</taxon>
        <taxon>Methanobacteriati</taxon>
        <taxon>Methanobacteriota</taxon>
        <taxon>Archaeoglobi</taxon>
        <taxon>Archaeoglobales</taxon>
        <taxon>Archaeoglobaceae</taxon>
        <taxon>Archaeoglobus</taxon>
    </lineage>
</organism>
<dbReference type="SUPFAM" id="SSF46785">
    <property type="entry name" value="Winged helix' DNA-binding domain"/>
    <property type="match status" value="1"/>
</dbReference>
<dbReference type="Gene3D" id="1.10.10.10">
    <property type="entry name" value="Winged helix-like DNA-binding domain superfamily/Winged helix DNA-binding domain"/>
    <property type="match status" value="1"/>
</dbReference>
<accession>A0A075WFH8</accession>
<dbReference type="EMBL" id="CP006577">
    <property type="protein sequence ID" value="AIG99130.1"/>
    <property type="molecule type" value="Genomic_DNA"/>
</dbReference>
<evidence type="ECO:0000259" key="1">
    <source>
        <dbReference type="Pfam" id="PF01978"/>
    </source>
</evidence>
<dbReference type="Pfam" id="PF01978">
    <property type="entry name" value="TrmB"/>
    <property type="match status" value="1"/>
</dbReference>
<dbReference type="HOGENOM" id="CLU_140786_0_0_2"/>
<evidence type="ECO:0000313" key="2">
    <source>
        <dbReference type="EMBL" id="AIG99130.1"/>
    </source>
</evidence>
<dbReference type="RefSeq" id="WP_010879632.1">
    <property type="nucleotide sequence ID" value="NZ_CP006577.1"/>
</dbReference>
<name>A0A075WFH8_ARCFL</name>